<evidence type="ECO:0000259" key="4">
    <source>
        <dbReference type="Pfam" id="PF02668"/>
    </source>
</evidence>
<dbReference type="PANTHER" id="PTHR10696:SF56">
    <property type="entry name" value="TAUD_TFDA-LIKE DOMAIN-CONTAINING PROTEIN"/>
    <property type="match status" value="1"/>
</dbReference>
<dbReference type="InterPro" id="IPR042098">
    <property type="entry name" value="TauD-like_sf"/>
</dbReference>
<keyword evidence="3" id="KW-0045">Antibiotic biosynthesis</keyword>
<evidence type="ECO:0000256" key="1">
    <source>
        <dbReference type="ARBA" id="ARBA00001954"/>
    </source>
</evidence>
<evidence type="ECO:0000313" key="5">
    <source>
        <dbReference type="EMBL" id="XCO74217.1"/>
    </source>
</evidence>
<gene>
    <name evidence="5" type="ORF">ABU614_17810</name>
</gene>
<dbReference type="InterPro" id="IPR003819">
    <property type="entry name" value="TauD/TfdA-like"/>
</dbReference>
<dbReference type="RefSeq" id="WP_363797077.1">
    <property type="nucleotide sequence ID" value="NZ_CP159925.1"/>
</dbReference>
<dbReference type="GO" id="GO:0016706">
    <property type="term" value="F:2-oxoglutarate-dependent dioxygenase activity"/>
    <property type="evidence" value="ECO:0007669"/>
    <property type="project" value="UniProtKB-ARBA"/>
</dbReference>
<dbReference type="GO" id="GO:0017000">
    <property type="term" value="P:antibiotic biosynthetic process"/>
    <property type="evidence" value="ECO:0007669"/>
    <property type="project" value="UniProtKB-KW"/>
</dbReference>
<dbReference type="Gene3D" id="3.60.130.10">
    <property type="entry name" value="Clavaminate synthase-like"/>
    <property type="match status" value="1"/>
</dbReference>
<dbReference type="Pfam" id="PF02668">
    <property type="entry name" value="TauD"/>
    <property type="match status" value="1"/>
</dbReference>
<dbReference type="AlphaFoldDB" id="A0AAU8MRN6"/>
<keyword evidence="2" id="KW-0560">Oxidoreductase</keyword>
<organism evidence="5">
    <name type="scientific">Lysobacter firmicutimachus</name>
    <dbReference type="NCBI Taxonomy" id="1792846"/>
    <lineage>
        <taxon>Bacteria</taxon>
        <taxon>Pseudomonadati</taxon>
        <taxon>Pseudomonadota</taxon>
        <taxon>Gammaproteobacteria</taxon>
        <taxon>Lysobacterales</taxon>
        <taxon>Lysobacteraceae</taxon>
        <taxon>Lysobacter</taxon>
    </lineage>
</organism>
<evidence type="ECO:0000256" key="3">
    <source>
        <dbReference type="ARBA" id="ARBA00023194"/>
    </source>
</evidence>
<proteinExistence type="predicted"/>
<protein>
    <submittedName>
        <fullName evidence="5">TauD/TfdA family dioxygenase</fullName>
    </submittedName>
</protein>
<dbReference type="InterPro" id="IPR050411">
    <property type="entry name" value="AlphaKG_dependent_hydroxylases"/>
</dbReference>
<dbReference type="EMBL" id="CP159925">
    <property type="protein sequence ID" value="XCO74217.1"/>
    <property type="molecule type" value="Genomic_DNA"/>
</dbReference>
<accession>A0AAU8MRN6</accession>
<keyword evidence="5" id="KW-0223">Dioxygenase</keyword>
<comment type="cofactor">
    <cofactor evidence="1">
        <name>Fe(2+)</name>
        <dbReference type="ChEBI" id="CHEBI:29033"/>
    </cofactor>
</comment>
<evidence type="ECO:0000256" key="2">
    <source>
        <dbReference type="ARBA" id="ARBA00023002"/>
    </source>
</evidence>
<feature type="domain" description="TauD/TfdA-like" evidence="4">
    <location>
        <begin position="41"/>
        <end position="319"/>
    </location>
</feature>
<dbReference type="PANTHER" id="PTHR10696">
    <property type="entry name" value="GAMMA-BUTYROBETAINE HYDROXYLASE-RELATED"/>
    <property type="match status" value="1"/>
</dbReference>
<sequence>MSETARPIDAPPCGVADGLGEGFPYLVRAAPDAGDAIAWLEQAMPRLEPELHRCGALLFRGFALREAEDFRRAVAAMAPQLRDYTGGTSPRSQVAEGVYTSTDYPKHLEIPLHNEMSYSSRWPQRLYFFCAVAPQTGGATPIADSRRILQAMPARIVNEFERRELLYVRNLASAQSPYNAWSKAFETEDREQVEAYCREMDIGYEWQRSGGLRIQERRPATRAHPVTGERVWFNQVHLFHASNTPLASALSARIEAGLPMAAYYGDGGRIGNDTLADVRDVLNAHRRGFRWQQGDLLVVDNVLAAHGRLPFDGPRRILVAMS</sequence>
<reference evidence="5" key="1">
    <citation type="submission" date="2024-06" db="EMBL/GenBank/DDBJ databases">
        <authorList>
            <person name="Li S."/>
        </authorList>
    </citation>
    <scope>NUCLEOTIDE SEQUENCE</scope>
    <source>
        <strain evidence="5">SR10</strain>
    </source>
</reference>
<name>A0AAU8MRN6_9GAMM</name>
<dbReference type="SUPFAM" id="SSF51197">
    <property type="entry name" value="Clavaminate synthase-like"/>
    <property type="match status" value="1"/>
</dbReference>